<gene>
    <name evidence="13 14" type="primary">lpxK</name>
    <name evidence="14" type="ORF">Talka_01309</name>
</gene>
<keyword evidence="11 13" id="KW-0443">Lipid metabolism</keyword>
<feature type="binding site" evidence="13">
    <location>
        <begin position="60"/>
        <end position="67"/>
    </location>
    <ligand>
        <name>ATP</name>
        <dbReference type="ChEBI" id="CHEBI:30616"/>
    </ligand>
</feature>
<dbReference type="Pfam" id="PF02606">
    <property type="entry name" value="LpxK"/>
    <property type="match status" value="1"/>
</dbReference>
<accession>A0A554W8R7</accession>
<evidence type="ECO:0000256" key="4">
    <source>
        <dbReference type="ARBA" id="ARBA00016436"/>
    </source>
</evidence>
<dbReference type="SUPFAM" id="SSF52540">
    <property type="entry name" value="P-loop containing nucleoside triphosphate hydrolases"/>
    <property type="match status" value="1"/>
</dbReference>
<keyword evidence="15" id="KW-1185">Reference proteome</keyword>
<comment type="caution">
    <text evidence="14">The sequence shown here is derived from an EMBL/GenBank/DDBJ whole genome shotgun (WGS) entry which is preliminary data.</text>
</comment>
<organism evidence="14 15">
    <name type="scientific">Tepidimonas alkaliphilus</name>
    <dbReference type="NCBI Taxonomy" id="2588942"/>
    <lineage>
        <taxon>Bacteria</taxon>
        <taxon>Pseudomonadati</taxon>
        <taxon>Pseudomonadota</taxon>
        <taxon>Betaproteobacteria</taxon>
        <taxon>Burkholderiales</taxon>
        <taxon>Tepidimonas</taxon>
    </lineage>
</organism>
<keyword evidence="9 13" id="KW-0418">Kinase</keyword>
<evidence type="ECO:0000313" key="15">
    <source>
        <dbReference type="Proteomes" id="UP000315736"/>
    </source>
</evidence>
<dbReference type="CDD" id="cd01983">
    <property type="entry name" value="SIMIBI"/>
    <property type="match status" value="1"/>
</dbReference>
<dbReference type="OrthoDB" id="9766423at2"/>
<sequence>MSTGPDWLRVWARRGAAARALWPLQALMSALLALRRAAWRVGLRRPWRAPVPVIVVGNVLAGGTGKTPTLIALVRHLRARGRRPGVVARGHGGAGGSPHLVADDPDPARCGDEPVLVAQATDAPVAVARDRPAAVRALLQRHPDVDVVLSDDGLQHWALAADLALVLFDARDVGNGWLLPAGPLREPWPLRRAPAPDVWVLRTEPPAQPPAFHPYPEFQAQRRLTGHADDGRERRPLADWAAGRRPAPGALAGIARPQAFFDALRAAGVPLAATRALRDHVPAGELLEALREAARAGGPRDWLCTEKDAVKLRGAPLPHGLRVWAVPLALELPPAFTQTLDAWLDARTPRQGGAL</sequence>
<keyword evidence="10 13" id="KW-0067">ATP-binding</keyword>
<evidence type="ECO:0000256" key="11">
    <source>
        <dbReference type="ARBA" id="ARBA00023098"/>
    </source>
</evidence>
<protein>
    <recommendedName>
        <fullName evidence="4 13">Tetraacyldisaccharide 4'-kinase</fullName>
        <ecNumber evidence="3 13">2.7.1.130</ecNumber>
    </recommendedName>
    <alternativeName>
        <fullName evidence="12 13">Lipid A 4'-kinase</fullName>
    </alternativeName>
</protein>
<dbReference type="GO" id="GO:0005886">
    <property type="term" value="C:plasma membrane"/>
    <property type="evidence" value="ECO:0007669"/>
    <property type="project" value="TreeGrafter"/>
</dbReference>
<evidence type="ECO:0000256" key="1">
    <source>
        <dbReference type="ARBA" id="ARBA00002274"/>
    </source>
</evidence>
<dbReference type="InterPro" id="IPR003758">
    <property type="entry name" value="LpxK"/>
</dbReference>
<evidence type="ECO:0000256" key="7">
    <source>
        <dbReference type="ARBA" id="ARBA00022679"/>
    </source>
</evidence>
<dbReference type="PANTHER" id="PTHR42724:SF1">
    <property type="entry name" value="TETRAACYLDISACCHARIDE 4'-KINASE, MITOCHONDRIAL-RELATED"/>
    <property type="match status" value="1"/>
</dbReference>
<evidence type="ECO:0000256" key="13">
    <source>
        <dbReference type="HAMAP-Rule" id="MF_00409"/>
    </source>
</evidence>
<dbReference type="Proteomes" id="UP000315736">
    <property type="component" value="Unassembled WGS sequence"/>
</dbReference>
<keyword evidence="8 13" id="KW-0547">Nucleotide-binding</keyword>
<dbReference type="HAMAP" id="MF_00409">
    <property type="entry name" value="LpxK"/>
    <property type="match status" value="1"/>
</dbReference>
<evidence type="ECO:0000256" key="2">
    <source>
        <dbReference type="ARBA" id="ARBA00004870"/>
    </source>
</evidence>
<evidence type="ECO:0000256" key="9">
    <source>
        <dbReference type="ARBA" id="ARBA00022777"/>
    </source>
</evidence>
<dbReference type="GO" id="GO:0009029">
    <property type="term" value="F:lipid-A 4'-kinase activity"/>
    <property type="evidence" value="ECO:0007669"/>
    <property type="project" value="UniProtKB-UniRule"/>
</dbReference>
<comment type="function">
    <text evidence="1 13">Transfers the gamma-phosphate of ATP to the 4'-position of a tetraacyldisaccharide 1-phosphate intermediate (termed DS-1-P) to form tetraacyldisaccharide 1,4'-bis-phosphate (lipid IVA).</text>
</comment>
<evidence type="ECO:0000256" key="3">
    <source>
        <dbReference type="ARBA" id="ARBA00012071"/>
    </source>
</evidence>
<dbReference type="NCBIfam" id="TIGR00682">
    <property type="entry name" value="lpxK"/>
    <property type="match status" value="1"/>
</dbReference>
<reference evidence="14 15" key="1">
    <citation type="submission" date="2019-07" db="EMBL/GenBank/DDBJ databases">
        <title>Tepidimonas alkaliphilus YIM 72238 draft genome.</title>
        <authorList>
            <person name="Da Costa M.S."/>
            <person name="Froufe H.J.C."/>
            <person name="Egas C."/>
            <person name="Albuquerque L."/>
        </authorList>
    </citation>
    <scope>NUCLEOTIDE SEQUENCE [LARGE SCALE GENOMIC DNA]</scope>
    <source>
        <strain evidence="14 15">YIM 72238</strain>
    </source>
</reference>
<evidence type="ECO:0000256" key="5">
    <source>
        <dbReference type="ARBA" id="ARBA00022516"/>
    </source>
</evidence>
<evidence type="ECO:0000256" key="12">
    <source>
        <dbReference type="ARBA" id="ARBA00029757"/>
    </source>
</evidence>
<dbReference type="EC" id="2.7.1.130" evidence="3 13"/>
<dbReference type="GO" id="GO:0005524">
    <property type="term" value="F:ATP binding"/>
    <property type="evidence" value="ECO:0007669"/>
    <property type="project" value="UniProtKB-UniRule"/>
</dbReference>
<dbReference type="InterPro" id="IPR027417">
    <property type="entry name" value="P-loop_NTPase"/>
</dbReference>
<comment type="similarity">
    <text evidence="13">Belongs to the LpxK family.</text>
</comment>
<dbReference type="PANTHER" id="PTHR42724">
    <property type="entry name" value="TETRAACYLDISACCHARIDE 4'-KINASE"/>
    <property type="match status" value="1"/>
</dbReference>
<dbReference type="GO" id="GO:0009244">
    <property type="term" value="P:lipopolysaccharide core region biosynthetic process"/>
    <property type="evidence" value="ECO:0007669"/>
    <property type="project" value="TreeGrafter"/>
</dbReference>
<dbReference type="RefSeq" id="WP_143890315.1">
    <property type="nucleotide sequence ID" value="NZ_VJNB01000005.1"/>
</dbReference>
<comment type="pathway">
    <text evidence="2 13">Glycolipid biosynthesis; lipid IV(A) biosynthesis; lipid IV(A) from (3R)-3-hydroxytetradecanoyl-[acyl-carrier-protein] and UDP-N-acetyl-alpha-D-glucosamine: step 6/6.</text>
</comment>
<proteinExistence type="inferred from homology"/>
<name>A0A554W8R7_9BURK</name>
<dbReference type="AlphaFoldDB" id="A0A554W8R7"/>
<keyword evidence="6 13" id="KW-0441">Lipid A biosynthesis</keyword>
<evidence type="ECO:0000256" key="10">
    <source>
        <dbReference type="ARBA" id="ARBA00022840"/>
    </source>
</evidence>
<comment type="catalytic activity">
    <reaction evidence="13">
        <text>a lipid A disaccharide + ATP = a lipid IVA + ADP + H(+)</text>
        <dbReference type="Rhea" id="RHEA:67840"/>
        <dbReference type="ChEBI" id="CHEBI:15378"/>
        <dbReference type="ChEBI" id="CHEBI:30616"/>
        <dbReference type="ChEBI" id="CHEBI:176343"/>
        <dbReference type="ChEBI" id="CHEBI:176425"/>
        <dbReference type="ChEBI" id="CHEBI:456216"/>
        <dbReference type="EC" id="2.7.1.130"/>
    </reaction>
</comment>
<dbReference type="UniPathway" id="UPA00359">
    <property type="reaction ID" value="UER00482"/>
</dbReference>
<dbReference type="EMBL" id="VJNB01000005">
    <property type="protein sequence ID" value="TSE19959.1"/>
    <property type="molecule type" value="Genomic_DNA"/>
</dbReference>
<keyword evidence="5 13" id="KW-0444">Lipid biosynthesis</keyword>
<keyword evidence="7 13" id="KW-0808">Transferase</keyword>
<evidence type="ECO:0000313" key="14">
    <source>
        <dbReference type="EMBL" id="TSE19959.1"/>
    </source>
</evidence>
<evidence type="ECO:0000256" key="8">
    <source>
        <dbReference type="ARBA" id="ARBA00022741"/>
    </source>
</evidence>
<dbReference type="GO" id="GO:0009245">
    <property type="term" value="P:lipid A biosynthetic process"/>
    <property type="evidence" value="ECO:0007669"/>
    <property type="project" value="UniProtKB-UniRule"/>
</dbReference>
<evidence type="ECO:0000256" key="6">
    <source>
        <dbReference type="ARBA" id="ARBA00022556"/>
    </source>
</evidence>